<dbReference type="AlphaFoldDB" id="A0A7Z8KMY1"/>
<dbReference type="Gene3D" id="3.10.129.10">
    <property type="entry name" value="Hotdog Thioesterase"/>
    <property type="match status" value="1"/>
</dbReference>
<dbReference type="OrthoDB" id="56956at2157"/>
<comment type="caution">
    <text evidence="1">The sequence shown here is derived from an EMBL/GenBank/DDBJ whole genome shotgun (WGS) entry which is preliminary data.</text>
</comment>
<dbReference type="CDD" id="cd00586">
    <property type="entry name" value="4HBT"/>
    <property type="match status" value="1"/>
</dbReference>
<name>A0A7Z8KMY1_9EURY</name>
<protein>
    <submittedName>
        <fullName evidence="1">Acyl-CoA thioesterase</fullName>
    </submittedName>
</protein>
<organism evidence="1 2">
    <name type="scientific">Methanolobus vulcani</name>
    <dbReference type="NCBI Taxonomy" id="38026"/>
    <lineage>
        <taxon>Archaea</taxon>
        <taxon>Methanobacteriati</taxon>
        <taxon>Methanobacteriota</taxon>
        <taxon>Stenosarchaea group</taxon>
        <taxon>Methanomicrobia</taxon>
        <taxon>Methanosarcinales</taxon>
        <taxon>Methanosarcinaceae</taxon>
        <taxon>Methanolobus</taxon>
    </lineage>
</organism>
<keyword evidence="2" id="KW-1185">Reference proteome</keyword>
<gene>
    <name evidence="1" type="ORF">FKV42_08530</name>
</gene>
<dbReference type="EMBL" id="VIAQ01000015">
    <property type="protein sequence ID" value="TQD25088.1"/>
    <property type="molecule type" value="Genomic_DNA"/>
</dbReference>
<accession>A0A7Z8KMY1</accession>
<dbReference type="Pfam" id="PF13279">
    <property type="entry name" value="4HBT_2"/>
    <property type="match status" value="1"/>
</dbReference>
<evidence type="ECO:0000313" key="2">
    <source>
        <dbReference type="Proteomes" id="UP000319335"/>
    </source>
</evidence>
<dbReference type="SUPFAM" id="SSF54637">
    <property type="entry name" value="Thioesterase/thiol ester dehydrase-isomerase"/>
    <property type="match status" value="1"/>
</dbReference>
<dbReference type="InterPro" id="IPR029069">
    <property type="entry name" value="HotDog_dom_sf"/>
</dbReference>
<dbReference type="RefSeq" id="WP_154809815.1">
    <property type="nucleotide sequence ID" value="NZ_VIAQ01000015.1"/>
</dbReference>
<evidence type="ECO:0000313" key="1">
    <source>
        <dbReference type="EMBL" id="TQD25088.1"/>
    </source>
</evidence>
<reference evidence="1 2" key="1">
    <citation type="submission" date="2019-06" db="EMBL/GenBank/DDBJ databases">
        <title>Draft genome sequence of Methanolobus vulcani B1d.</title>
        <authorList>
            <person name="Creighbaum A.J."/>
            <person name="Ticak T."/>
            <person name="Hariraju D."/>
            <person name="Arivett B.A."/>
            <person name="Ferguson D.J.Jr."/>
        </authorList>
    </citation>
    <scope>NUCLEOTIDE SEQUENCE [LARGE SCALE GENOMIC DNA]</scope>
    <source>
        <strain evidence="1 2">B1d</strain>
    </source>
</reference>
<dbReference type="Proteomes" id="UP000319335">
    <property type="component" value="Unassembled WGS sequence"/>
</dbReference>
<sequence>MFKATETPGFGEINGMKNANNYAIATWFEKARNPIFRFFIPDLDLSYEKWNLIMARIEYDYVGKIFYGKDVEIVTYISRIGNSSFIITQDAFQNGKKAAICKSTIVHYDFINKKSLLIPDDIRKCLEEHLISC</sequence>
<proteinExistence type="predicted"/>